<dbReference type="InterPro" id="IPR021858">
    <property type="entry name" value="Fun_TF"/>
</dbReference>
<dbReference type="Gene3D" id="4.10.240.10">
    <property type="entry name" value="Zn(2)-C6 fungal-type DNA-binding domain"/>
    <property type="match status" value="1"/>
</dbReference>
<protein>
    <recommendedName>
        <fullName evidence="7">Zn(2)-C6 fungal-type domain-containing protein</fullName>
    </recommendedName>
</protein>
<dbReference type="PANTHER" id="PTHR37534">
    <property type="entry name" value="TRANSCRIPTIONAL ACTIVATOR PROTEIN UGA3"/>
    <property type="match status" value="1"/>
</dbReference>
<evidence type="ECO:0000256" key="1">
    <source>
        <dbReference type="ARBA" id="ARBA00004123"/>
    </source>
</evidence>
<evidence type="ECO:0000313" key="9">
    <source>
        <dbReference type="Proteomes" id="UP000054302"/>
    </source>
</evidence>
<accession>A0A0D1ZFB2</accession>
<dbReference type="OMA" id="FCMHALL"/>
<sequence length="569" mass="63905">MTPVNSARLNPGKSRPLRRDHVPRLRTKTGCLTCRDRRKKCDERHPICSGCNRNDLVCQWREEQQPSRESASAVSASRLAWCSSSKSETESCPSPPARTSWMERNRPRQSSSSPSSSSISSSTSSPTGTNTSSTTTTTTKTSRYSHAVLASSVSSTTPPKLLPIGMTVAYRPPGWQGRPTEYSYLLAHYIDKFLPLMSRPYAHAEFGKMSYSVRLALFHPILMDVYLAVASIHLAAGGHPETMKSAISLYNSAIRGLSRTIEAGESDGCEDWLMLASIGLCVFERWHISNHVKATTHLLGAFQIYQIRCRMPRIKDMKLERCFAETLIYHSSILSLFEGADAVCLSDEILKELTSILSTKPIPEAPQWANSPLLGGFHTLFRLILDITKLRSDPHKTQYAAPLAQRLDEVDRLIEARVLTSWDEKRKSNCCNEMRMFSTATKILFLKFMNPQCGMSDPLIEGVVQEGLQRIRVWSPDDRFDQFFCWPLLVIGCGLQAADDIELLRTKLDEIWDTTRCGDARRVRATLESVWAQEQDPISRDSMTEVCTTRPCGLDILLRNDGVFGLLRT</sequence>
<dbReference type="PROSITE" id="PS50048">
    <property type="entry name" value="ZN2_CY6_FUNGAL_2"/>
    <property type="match status" value="1"/>
</dbReference>
<dbReference type="GO" id="GO:0003677">
    <property type="term" value="F:DNA binding"/>
    <property type="evidence" value="ECO:0007669"/>
    <property type="project" value="UniProtKB-KW"/>
</dbReference>
<proteinExistence type="predicted"/>
<dbReference type="CDD" id="cd00067">
    <property type="entry name" value="GAL4"/>
    <property type="match status" value="1"/>
</dbReference>
<comment type="subcellular location">
    <subcellularLocation>
        <location evidence="1">Nucleus</location>
    </subcellularLocation>
</comment>
<evidence type="ECO:0000256" key="6">
    <source>
        <dbReference type="SAM" id="MobiDB-lite"/>
    </source>
</evidence>
<feature type="region of interest" description="Disordered" evidence="6">
    <location>
        <begin position="1"/>
        <end position="22"/>
    </location>
</feature>
<keyword evidence="9" id="KW-1185">Reference proteome</keyword>
<keyword evidence="3" id="KW-0238">DNA-binding</keyword>
<keyword evidence="5" id="KW-0539">Nucleus</keyword>
<dbReference type="GeneID" id="27322485"/>
<evidence type="ECO:0000256" key="3">
    <source>
        <dbReference type="ARBA" id="ARBA00023125"/>
    </source>
</evidence>
<dbReference type="EMBL" id="KN847522">
    <property type="protein sequence ID" value="KIV93427.1"/>
    <property type="molecule type" value="Genomic_DNA"/>
</dbReference>
<dbReference type="Pfam" id="PF11951">
    <property type="entry name" value="Fungal_trans_2"/>
    <property type="match status" value="1"/>
</dbReference>
<dbReference type="STRING" id="212818.A0A0D1ZFB2"/>
<name>A0A0D1ZFB2_EXOME</name>
<evidence type="ECO:0000313" key="8">
    <source>
        <dbReference type="EMBL" id="KIV93427.1"/>
    </source>
</evidence>
<gene>
    <name evidence="8" type="ORF">PV10_04640</name>
</gene>
<dbReference type="Pfam" id="PF00172">
    <property type="entry name" value="Zn_clus"/>
    <property type="match status" value="1"/>
</dbReference>
<dbReference type="SMART" id="SM00066">
    <property type="entry name" value="GAL4"/>
    <property type="match status" value="1"/>
</dbReference>
<feature type="domain" description="Zn(2)-C6 fungal-type" evidence="7">
    <location>
        <begin position="30"/>
        <end position="60"/>
    </location>
</feature>
<evidence type="ECO:0000256" key="4">
    <source>
        <dbReference type="ARBA" id="ARBA00023163"/>
    </source>
</evidence>
<dbReference type="RefSeq" id="XP_016225001.1">
    <property type="nucleotide sequence ID" value="XM_016369213.1"/>
</dbReference>
<dbReference type="Proteomes" id="UP000054302">
    <property type="component" value="Unassembled WGS sequence"/>
</dbReference>
<keyword evidence="4" id="KW-0804">Transcription</keyword>
<dbReference type="VEuPathDB" id="FungiDB:PV10_04640"/>
<organism evidence="8 9">
    <name type="scientific">Exophiala mesophila</name>
    <name type="common">Black yeast-like fungus</name>
    <dbReference type="NCBI Taxonomy" id="212818"/>
    <lineage>
        <taxon>Eukaryota</taxon>
        <taxon>Fungi</taxon>
        <taxon>Dikarya</taxon>
        <taxon>Ascomycota</taxon>
        <taxon>Pezizomycotina</taxon>
        <taxon>Eurotiomycetes</taxon>
        <taxon>Chaetothyriomycetidae</taxon>
        <taxon>Chaetothyriales</taxon>
        <taxon>Herpotrichiellaceae</taxon>
        <taxon>Exophiala</taxon>
    </lineage>
</organism>
<dbReference type="AlphaFoldDB" id="A0A0D1ZFB2"/>
<dbReference type="InterPro" id="IPR036864">
    <property type="entry name" value="Zn2-C6_fun-type_DNA-bd_sf"/>
</dbReference>
<dbReference type="SUPFAM" id="SSF57701">
    <property type="entry name" value="Zn2/Cys6 DNA-binding domain"/>
    <property type="match status" value="1"/>
</dbReference>
<dbReference type="PROSITE" id="PS00463">
    <property type="entry name" value="ZN2_CY6_FUNGAL_1"/>
    <property type="match status" value="1"/>
</dbReference>
<evidence type="ECO:0000256" key="2">
    <source>
        <dbReference type="ARBA" id="ARBA00023015"/>
    </source>
</evidence>
<keyword evidence="2" id="KW-0805">Transcription regulation</keyword>
<dbReference type="InterPro" id="IPR001138">
    <property type="entry name" value="Zn2Cys6_DnaBD"/>
</dbReference>
<dbReference type="PANTHER" id="PTHR37534:SF46">
    <property type="entry name" value="ZN(II)2CYS6 TRANSCRIPTION FACTOR (EUROFUNG)"/>
    <property type="match status" value="1"/>
</dbReference>
<reference evidence="8 9" key="1">
    <citation type="submission" date="2015-01" db="EMBL/GenBank/DDBJ databases">
        <title>The Genome Sequence of Exophiala mesophila CBS40295.</title>
        <authorList>
            <consortium name="The Broad Institute Genomics Platform"/>
            <person name="Cuomo C."/>
            <person name="de Hoog S."/>
            <person name="Gorbushina A."/>
            <person name="Stielow B."/>
            <person name="Teixiera M."/>
            <person name="Abouelleil A."/>
            <person name="Chapman S.B."/>
            <person name="Priest M."/>
            <person name="Young S.K."/>
            <person name="Wortman J."/>
            <person name="Nusbaum C."/>
            <person name="Birren B."/>
        </authorList>
    </citation>
    <scope>NUCLEOTIDE SEQUENCE [LARGE SCALE GENOMIC DNA]</scope>
    <source>
        <strain evidence="8 9">CBS 40295</strain>
    </source>
</reference>
<dbReference type="GO" id="GO:0008270">
    <property type="term" value="F:zinc ion binding"/>
    <property type="evidence" value="ECO:0007669"/>
    <property type="project" value="InterPro"/>
</dbReference>
<feature type="compositionally biased region" description="Low complexity" evidence="6">
    <location>
        <begin position="110"/>
        <end position="141"/>
    </location>
</feature>
<evidence type="ECO:0000259" key="7">
    <source>
        <dbReference type="PROSITE" id="PS50048"/>
    </source>
</evidence>
<dbReference type="HOGENOM" id="CLU_023417_0_0_1"/>
<dbReference type="GO" id="GO:0000981">
    <property type="term" value="F:DNA-binding transcription factor activity, RNA polymerase II-specific"/>
    <property type="evidence" value="ECO:0007669"/>
    <property type="project" value="InterPro"/>
</dbReference>
<dbReference type="GO" id="GO:0005634">
    <property type="term" value="C:nucleus"/>
    <property type="evidence" value="ECO:0007669"/>
    <property type="project" value="UniProtKB-SubCell"/>
</dbReference>
<feature type="region of interest" description="Disordered" evidence="6">
    <location>
        <begin position="86"/>
        <end position="141"/>
    </location>
</feature>
<dbReference type="OrthoDB" id="1919336at2759"/>
<evidence type="ECO:0000256" key="5">
    <source>
        <dbReference type="ARBA" id="ARBA00023242"/>
    </source>
</evidence>